<accession>A0ABT4VKN1</accession>
<dbReference type="Gene3D" id="3.40.50.300">
    <property type="entry name" value="P-loop containing nucleotide triphosphate hydrolases"/>
    <property type="match status" value="1"/>
</dbReference>
<keyword evidence="2" id="KW-1185">Reference proteome</keyword>
<dbReference type="RefSeq" id="WP_271088855.1">
    <property type="nucleotide sequence ID" value="NZ_JAPJZH010000004.1"/>
</dbReference>
<evidence type="ECO:0000313" key="1">
    <source>
        <dbReference type="EMBL" id="MDA4845249.1"/>
    </source>
</evidence>
<name>A0ABT4VKN1_9HYPH</name>
<dbReference type="SUPFAM" id="SSF52540">
    <property type="entry name" value="P-loop containing nucleoside triphosphate hydrolases"/>
    <property type="match status" value="1"/>
</dbReference>
<protein>
    <submittedName>
        <fullName evidence="1">AAA family ATPase</fullName>
    </submittedName>
</protein>
<dbReference type="Proteomes" id="UP001148313">
    <property type="component" value="Unassembled WGS sequence"/>
</dbReference>
<comment type="caution">
    <text evidence="1">The sequence shown here is derived from an EMBL/GenBank/DDBJ whole genome shotgun (WGS) entry which is preliminary data.</text>
</comment>
<dbReference type="EMBL" id="JAPJZH010000004">
    <property type="protein sequence ID" value="MDA4845249.1"/>
    <property type="molecule type" value="Genomic_DNA"/>
</dbReference>
<dbReference type="PANTHER" id="PTHR41930:SF1">
    <property type="entry name" value="DEPHOSPHO-COA KINASE"/>
    <property type="match status" value="1"/>
</dbReference>
<sequence>MERNWNKLDRFAIGVSGKIGSGKTTFIRRLCEEHDFAVASFGTFFRKLAEDRNLPSNREVFQNITDEYFSKHNHIDLVTEVINKSGWNKENKLLLDGMRYAETIPAVSNIIHPVPLFLVYINVSENERIKRIEKRDNLRPNILKQHETHESESAVYKQIISAADLIIGDTDLNDAVAKLYNFIAKQQ</sequence>
<reference evidence="1" key="1">
    <citation type="submission" date="2022-11" db="EMBL/GenBank/DDBJ databases">
        <title>Hoeflea poritis sp. nov., isolated from scleractinian coral Porites lutea.</title>
        <authorList>
            <person name="Zhang G."/>
            <person name="Wei Q."/>
            <person name="Cai L."/>
        </authorList>
    </citation>
    <scope>NUCLEOTIDE SEQUENCE</scope>
    <source>
        <strain evidence="1">E7-10</strain>
    </source>
</reference>
<organism evidence="1 2">
    <name type="scientific">Hoeflea poritis</name>
    <dbReference type="NCBI Taxonomy" id="2993659"/>
    <lineage>
        <taxon>Bacteria</taxon>
        <taxon>Pseudomonadati</taxon>
        <taxon>Pseudomonadota</taxon>
        <taxon>Alphaproteobacteria</taxon>
        <taxon>Hyphomicrobiales</taxon>
        <taxon>Rhizobiaceae</taxon>
        <taxon>Hoeflea</taxon>
    </lineage>
</organism>
<dbReference type="Pfam" id="PF13238">
    <property type="entry name" value="AAA_18"/>
    <property type="match status" value="1"/>
</dbReference>
<dbReference type="PANTHER" id="PTHR41930">
    <property type="entry name" value="UPF0200 PROTEIN MJ1399"/>
    <property type="match status" value="1"/>
</dbReference>
<dbReference type="InterPro" id="IPR027417">
    <property type="entry name" value="P-loop_NTPase"/>
</dbReference>
<gene>
    <name evidence="1" type="ORF">OOZ53_07805</name>
</gene>
<evidence type="ECO:0000313" key="2">
    <source>
        <dbReference type="Proteomes" id="UP001148313"/>
    </source>
</evidence>
<proteinExistence type="predicted"/>